<dbReference type="AlphaFoldDB" id="A0A6J6V6M8"/>
<dbReference type="PANTHER" id="PTHR43201:SF5">
    <property type="entry name" value="MEDIUM-CHAIN ACYL-COA LIGASE ACSF2, MITOCHONDRIAL"/>
    <property type="match status" value="1"/>
</dbReference>
<sequence>MEIAVDLAGGTVVLRDCANFRAFQVAATGAGGDDELGDLLELHGAGRRGRDPNHVWISKSWLVAQAGASPQAMSLEEWATGFEKMLGLAAKMGWLDGDETHIKAHTEWPVLTGGNLWELLSMRVAATPDLEMLVDERGERLTYAEFVARAESVAAAVRALGVDAGDVVSWTLPSGIDAVVLSAALSRIDVIQNPIIPIYRDREVTFCTRQTGAKLLIVPGVWRGFDYGVMAERVAAESDSLHVLVAPRGALPLGDPATLPPITASPASTGDAPVRWYFYTSGTTSDPKGAQHTDPSLALVGLAMGARMDTRNRDRSGIAFPYTHIAGPTWLFNSAQYGTVLLLAESFDAKETPRYFAREGVTHAGSGTAFHLAYMDLQLEQPDVALFPRLKNCPGGGAPKPPQIHADLQRVLGGRGVLAGWGLTEVPILTLATSKNPDDKLATTEGFAMPGVELIAVKTDGSLAAPGEEGELRAKAPQMMKGYLDPALDADAFDENGFFRTGDVGVIDAEGFVVITGRLKDIIIRNGENISAKEVEDLLYTHPSVQDVAVIGLPDARTGERACAVVALKPGVDTFGFVDMQQFLRDAGIRLQAIPEQLEIVELIPRNPSGKITKNALRDQYGGVPFAR</sequence>
<dbReference type="InterPro" id="IPR020845">
    <property type="entry name" value="AMP-binding_CS"/>
</dbReference>
<dbReference type="Pfam" id="PF13193">
    <property type="entry name" value="AMP-binding_C"/>
    <property type="match status" value="1"/>
</dbReference>
<proteinExistence type="inferred from homology"/>
<dbReference type="InterPro" id="IPR000873">
    <property type="entry name" value="AMP-dep_synth/lig_dom"/>
</dbReference>
<reference evidence="5" key="1">
    <citation type="submission" date="2020-05" db="EMBL/GenBank/DDBJ databases">
        <authorList>
            <person name="Chiriac C."/>
            <person name="Salcher M."/>
            <person name="Ghai R."/>
            <person name="Kavagutti S V."/>
        </authorList>
    </citation>
    <scope>NUCLEOTIDE SEQUENCE</scope>
</reference>
<accession>A0A6J6V6M8</accession>
<evidence type="ECO:0000256" key="2">
    <source>
        <dbReference type="ARBA" id="ARBA00022598"/>
    </source>
</evidence>
<feature type="domain" description="AMP-binding enzyme C-terminal" evidence="4">
    <location>
        <begin position="534"/>
        <end position="611"/>
    </location>
</feature>
<dbReference type="Gene3D" id="3.30.300.30">
    <property type="match status" value="1"/>
</dbReference>
<dbReference type="GO" id="GO:0006631">
    <property type="term" value="P:fatty acid metabolic process"/>
    <property type="evidence" value="ECO:0007669"/>
    <property type="project" value="TreeGrafter"/>
</dbReference>
<dbReference type="GO" id="GO:0031956">
    <property type="term" value="F:medium-chain fatty acid-CoA ligase activity"/>
    <property type="evidence" value="ECO:0007669"/>
    <property type="project" value="TreeGrafter"/>
</dbReference>
<organism evidence="5">
    <name type="scientific">freshwater metagenome</name>
    <dbReference type="NCBI Taxonomy" id="449393"/>
    <lineage>
        <taxon>unclassified sequences</taxon>
        <taxon>metagenomes</taxon>
        <taxon>ecological metagenomes</taxon>
    </lineage>
</organism>
<dbReference type="Gene3D" id="3.40.50.12780">
    <property type="entry name" value="N-terminal domain of ligase-like"/>
    <property type="match status" value="1"/>
</dbReference>
<dbReference type="PANTHER" id="PTHR43201">
    <property type="entry name" value="ACYL-COA SYNTHETASE"/>
    <property type="match status" value="1"/>
</dbReference>
<feature type="domain" description="AMP-dependent synthetase/ligase" evidence="3">
    <location>
        <begin position="123"/>
        <end position="484"/>
    </location>
</feature>
<evidence type="ECO:0000256" key="1">
    <source>
        <dbReference type="ARBA" id="ARBA00006432"/>
    </source>
</evidence>
<dbReference type="SUPFAM" id="SSF56801">
    <property type="entry name" value="Acetyl-CoA synthetase-like"/>
    <property type="match status" value="1"/>
</dbReference>
<evidence type="ECO:0000259" key="4">
    <source>
        <dbReference type="Pfam" id="PF13193"/>
    </source>
</evidence>
<evidence type="ECO:0000259" key="3">
    <source>
        <dbReference type="Pfam" id="PF00501"/>
    </source>
</evidence>
<protein>
    <submittedName>
        <fullName evidence="5">Unannotated protein</fullName>
    </submittedName>
</protein>
<gene>
    <name evidence="5" type="ORF">UFOPK2754_02882</name>
</gene>
<dbReference type="EMBL" id="CAEZYR010000153">
    <property type="protein sequence ID" value="CAB4767306.1"/>
    <property type="molecule type" value="Genomic_DNA"/>
</dbReference>
<dbReference type="PROSITE" id="PS00455">
    <property type="entry name" value="AMP_BINDING"/>
    <property type="match status" value="1"/>
</dbReference>
<name>A0A6J6V6M8_9ZZZZ</name>
<comment type="similarity">
    <text evidence="1">Belongs to the ATP-dependent AMP-binding enzyme family.</text>
</comment>
<dbReference type="InterPro" id="IPR042099">
    <property type="entry name" value="ANL_N_sf"/>
</dbReference>
<dbReference type="InterPro" id="IPR025110">
    <property type="entry name" value="AMP-bd_C"/>
</dbReference>
<keyword evidence="2" id="KW-0436">Ligase</keyword>
<dbReference type="InterPro" id="IPR045851">
    <property type="entry name" value="AMP-bd_C_sf"/>
</dbReference>
<dbReference type="Pfam" id="PF00501">
    <property type="entry name" value="AMP-binding"/>
    <property type="match status" value="1"/>
</dbReference>
<evidence type="ECO:0000313" key="5">
    <source>
        <dbReference type="EMBL" id="CAB4767306.1"/>
    </source>
</evidence>